<dbReference type="PANTHER" id="PTHR30218">
    <property type="entry name" value="POLYPHOSPHATE KINASE"/>
    <property type="match status" value="1"/>
</dbReference>
<comment type="catalytic activity">
    <reaction evidence="6 7">
        <text>[phosphate](n) + ATP = [phosphate](n+1) + ADP</text>
        <dbReference type="Rhea" id="RHEA:19573"/>
        <dbReference type="Rhea" id="RHEA-COMP:9859"/>
        <dbReference type="Rhea" id="RHEA-COMP:14280"/>
        <dbReference type="ChEBI" id="CHEBI:16838"/>
        <dbReference type="ChEBI" id="CHEBI:30616"/>
        <dbReference type="ChEBI" id="CHEBI:456216"/>
        <dbReference type="EC" id="2.7.4.1"/>
    </reaction>
</comment>
<comment type="cofactor">
    <cofactor evidence="6">
        <name>Mg(2+)</name>
        <dbReference type="ChEBI" id="CHEBI:18420"/>
    </cofactor>
</comment>
<dbReference type="Gene3D" id="3.30.1840.10">
    <property type="entry name" value="Polyphosphate kinase middle domain"/>
    <property type="match status" value="1"/>
</dbReference>
<feature type="binding site" evidence="6">
    <location>
        <position position="455"/>
    </location>
    <ligand>
        <name>ATP</name>
        <dbReference type="ChEBI" id="CHEBI:30616"/>
    </ligand>
</feature>
<accession>A0A1X4XXQ7</accession>
<dbReference type="Pfam" id="PF13089">
    <property type="entry name" value="PP_kinase_N"/>
    <property type="match status" value="1"/>
</dbReference>
<comment type="caution">
    <text evidence="12">The sequence shown here is derived from an EMBL/GenBank/DDBJ whole genome shotgun (WGS) entry which is preliminary data.</text>
</comment>
<dbReference type="Gene3D" id="1.20.58.310">
    <property type="entry name" value="Polyphosphate kinase N-terminal domain"/>
    <property type="match status" value="1"/>
</dbReference>
<keyword evidence="2 6" id="KW-0808">Transferase</keyword>
<dbReference type="AlphaFoldDB" id="A0A1X4XXQ7"/>
<comment type="PTM">
    <text evidence="6 7">An intermediate of this reaction is the autophosphorylated ppk in which a phosphate is covalently linked to a histidine residue through a N-P bond.</text>
</comment>
<feature type="binding site" evidence="6">
    <location>
        <position position="392"/>
    </location>
    <ligand>
        <name>Mg(2+)</name>
        <dbReference type="ChEBI" id="CHEBI:18420"/>
    </ligand>
</feature>
<dbReference type="RefSeq" id="WP_086034574.1">
    <property type="nucleotide sequence ID" value="NZ_MDSU01000018.1"/>
</dbReference>
<dbReference type="Pfam" id="PF13090">
    <property type="entry name" value="PP_kinase_C"/>
    <property type="match status" value="1"/>
</dbReference>
<gene>
    <name evidence="6" type="primary">ppk</name>
    <name evidence="12" type="ORF">DESAMIL20_1872</name>
</gene>
<dbReference type="STRING" id="1562698.DESAMIL20_1872"/>
<dbReference type="InterPro" id="IPR041108">
    <property type="entry name" value="PP_kinase_C_1"/>
</dbReference>
<keyword evidence="6" id="KW-0460">Magnesium</keyword>
<dbReference type="InterPro" id="IPR025198">
    <property type="entry name" value="PPK_N_dom"/>
</dbReference>
<dbReference type="GO" id="GO:0008976">
    <property type="term" value="F:polyphosphate kinase activity"/>
    <property type="evidence" value="ECO:0007669"/>
    <property type="project" value="UniProtKB-UniRule"/>
</dbReference>
<evidence type="ECO:0000256" key="5">
    <source>
        <dbReference type="ARBA" id="ARBA00022840"/>
    </source>
</evidence>
<keyword evidence="4 6" id="KW-0418">Kinase</keyword>
<dbReference type="PANTHER" id="PTHR30218:SF0">
    <property type="entry name" value="POLYPHOSPHATE KINASE"/>
    <property type="match status" value="1"/>
</dbReference>
<evidence type="ECO:0000256" key="6">
    <source>
        <dbReference type="HAMAP-Rule" id="MF_00347"/>
    </source>
</evidence>
<dbReference type="GO" id="GO:0009358">
    <property type="term" value="C:polyphosphate kinase complex"/>
    <property type="evidence" value="ECO:0007669"/>
    <property type="project" value="InterPro"/>
</dbReference>
<protein>
    <recommendedName>
        <fullName evidence="6 7">Polyphosphate kinase</fullName>
        <ecNumber evidence="6 7">2.7.4.1</ecNumber>
    </recommendedName>
    <alternativeName>
        <fullName evidence="6">ATP-polyphosphate phosphotransferase</fullName>
    </alternativeName>
    <alternativeName>
        <fullName evidence="6">Polyphosphoric acid kinase</fullName>
    </alternativeName>
</protein>
<feature type="domain" description="Polyphosphate kinase middle" evidence="8">
    <location>
        <begin position="119"/>
        <end position="290"/>
    </location>
</feature>
<dbReference type="SUPFAM" id="SSF143724">
    <property type="entry name" value="PHP14-like"/>
    <property type="match status" value="1"/>
</dbReference>
<dbReference type="InterPro" id="IPR036832">
    <property type="entry name" value="PPK_N_dom_sf"/>
</dbReference>
<evidence type="ECO:0000259" key="10">
    <source>
        <dbReference type="Pfam" id="PF13090"/>
    </source>
</evidence>
<evidence type="ECO:0000256" key="4">
    <source>
        <dbReference type="ARBA" id="ARBA00022777"/>
    </source>
</evidence>
<dbReference type="Pfam" id="PF17941">
    <property type="entry name" value="PP_kinase_C_1"/>
    <property type="match status" value="1"/>
</dbReference>
<keyword evidence="13" id="KW-1185">Reference proteome</keyword>
<evidence type="ECO:0000256" key="2">
    <source>
        <dbReference type="ARBA" id="ARBA00022679"/>
    </source>
</evidence>
<dbReference type="Pfam" id="PF02503">
    <property type="entry name" value="PP_kinase"/>
    <property type="match status" value="1"/>
</dbReference>
<dbReference type="PIRSF" id="PIRSF015589">
    <property type="entry name" value="PP_kinase"/>
    <property type="match status" value="1"/>
</dbReference>
<evidence type="ECO:0000256" key="3">
    <source>
        <dbReference type="ARBA" id="ARBA00022741"/>
    </source>
</evidence>
<dbReference type="InterPro" id="IPR024953">
    <property type="entry name" value="PP_kinase_middle"/>
</dbReference>
<dbReference type="GO" id="GO:0046872">
    <property type="term" value="F:metal ion binding"/>
    <property type="evidence" value="ECO:0007669"/>
    <property type="project" value="UniProtKB-KW"/>
</dbReference>
<feature type="active site" description="Phosphohistidine intermediate" evidence="6">
    <location>
        <position position="422"/>
    </location>
</feature>
<dbReference type="SUPFAM" id="SSF56024">
    <property type="entry name" value="Phospholipase D/nuclease"/>
    <property type="match status" value="2"/>
</dbReference>
<dbReference type="NCBIfam" id="TIGR03705">
    <property type="entry name" value="poly_P_kin"/>
    <property type="match status" value="1"/>
</dbReference>
<evidence type="ECO:0000256" key="1">
    <source>
        <dbReference type="ARBA" id="ARBA00022553"/>
    </source>
</evidence>
<feature type="domain" description="Polyphosphate kinase C-terminal" evidence="10">
    <location>
        <begin position="491"/>
        <end position="655"/>
    </location>
</feature>
<keyword evidence="3 6" id="KW-0547">Nucleotide-binding</keyword>
<dbReference type="SUPFAM" id="SSF140356">
    <property type="entry name" value="PPK N-terminal domain-like"/>
    <property type="match status" value="1"/>
</dbReference>
<dbReference type="NCBIfam" id="NF003921">
    <property type="entry name" value="PRK05443.2-2"/>
    <property type="match status" value="1"/>
</dbReference>
<dbReference type="Proteomes" id="UP000194141">
    <property type="component" value="Unassembled WGS sequence"/>
</dbReference>
<reference evidence="12 13" key="1">
    <citation type="journal article" date="2017" name="Front. Microbiol.">
        <title>Genome Sequence of Desulfurella amilsii Strain TR1 and Comparative Genomics of Desulfurellaceae Family.</title>
        <authorList>
            <person name="Florentino A.P."/>
            <person name="Stams A.J."/>
            <person name="Sanchez-Andrea I."/>
        </authorList>
    </citation>
    <scope>NUCLEOTIDE SEQUENCE [LARGE SCALE GENOMIC DNA]</scope>
    <source>
        <strain evidence="12 13">TR1</strain>
    </source>
</reference>
<name>A0A1X4XXQ7_9BACT</name>
<comment type="similarity">
    <text evidence="6 7">Belongs to the polyphosphate kinase 1 (PPK1) family.</text>
</comment>
<evidence type="ECO:0000259" key="11">
    <source>
        <dbReference type="Pfam" id="PF17941"/>
    </source>
</evidence>
<keyword evidence="6" id="KW-0479">Metal-binding</keyword>
<dbReference type="GO" id="GO:0006799">
    <property type="term" value="P:polyphosphate biosynthetic process"/>
    <property type="evidence" value="ECO:0007669"/>
    <property type="project" value="UniProtKB-UniRule"/>
</dbReference>
<organism evidence="12 13">
    <name type="scientific">Desulfurella amilsii</name>
    <dbReference type="NCBI Taxonomy" id="1562698"/>
    <lineage>
        <taxon>Bacteria</taxon>
        <taxon>Pseudomonadati</taxon>
        <taxon>Campylobacterota</taxon>
        <taxon>Desulfurellia</taxon>
        <taxon>Desulfurellales</taxon>
        <taxon>Desulfurellaceae</taxon>
        <taxon>Desulfurella</taxon>
    </lineage>
</organism>
<evidence type="ECO:0000313" key="12">
    <source>
        <dbReference type="EMBL" id="OSS42319.1"/>
    </source>
</evidence>
<dbReference type="HAMAP" id="MF_00347">
    <property type="entry name" value="Polyphosphate_kinase"/>
    <property type="match status" value="1"/>
</dbReference>
<feature type="domain" description="Polyphosphate kinase N-terminal" evidence="9">
    <location>
        <begin position="6"/>
        <end position="111"/>
    </location>
</feature>
<feature type="binding site" evidence="6">
    <location>
        <position position="44"/>
    </location>
    <ligand>
        <name>ATP</name>
        <dbReference type="ChEBI" id="CHEBI:30616"/>
    </ligand>
</feature>
<dbReference type="OrthoDB" id="9761456at2"/>
<feature type="binding site" evidence="6">
    <location>
        <position position="579"/>
    </location>
    <ligand>
        <name>ATP</name>
        <dbReference type="ChEBI" id="CHEBI:30616"/>
    </ligand>
</feature>
<keyword evidence="5 6" id="KW-0067">ATP-binding</keyword>
<comment type="function">
    <text evidence="6 7">Catalyzes the reversible transfer of the terminal phosphate of ATP to form a long-chain polyphosphate (polyP).</text>
</comment>
<dbReference type="InterPro" id="IPR025200">
    <property type="entry name" value="PPK_C_dom2"/>
</dbReference>
<feature type="domain" description="Polyphosphate kinase C-terminal" evidence="11">
    <location>
        <begin position="319"/>
        <end position="482"/>
    </location>
</feature>
<dbReference type="EMBL" id="MDSU01000018">
    <property type="protein sequence ID" value="OSS42319.1"/>
    <property type="molecule type" value="Genomic_DNA"/>
</dbReference>
<dbReference type="InterPro" id="IPR003414">
    <property type="entry name" value="PP_kinase"/>
</dbReference>
<dbReference type="GO" id="GO:0005524">
    <property type="term" value="F:ATP binding"/>
    <property type="evidence" value="ECO:0007669"/>
    <property type="project" value="UniProtKB-KW"/>
</dbReference>
<feature type="binding site" evidence="6">
    <location>
        <position position="362"/>
    </location>
    <ligand>
        <name>Mg(2+)</name>
        <dbReference type="ChEBI" id="CHEBI:18420"/>
    </ligand>
</feature>
<evidence type="ECO:0000313" key="13">
    <source>
        <dbReference type="Proteomes" id="UP000194141"/>
    </source>
</evidence>
<sequence>MSNFLYNNRELSWLDFNYRVLEQARNLGVPLLEKLKFVAIHASNLDEFFMVRVAGLKDQVDAGYDVADISMKTPKQQLKEIATKVLSQVNFRNDIFKNYLKPQCKSKGILINPKGYLDKIEEIFYLDILPVLTPVALNNINKLPFIQNLSLVFFVEIEKDSQLLYSMLIIPNVLPKSFKIKYKKQSIYYTTNYIVEQFLNKVYTNYNIKRYFLFRLTRNADLPIHQELSEDLLEAIEHYLDLRKKSNVVRLEIDREIDKFFIDKMIGYFDIEPSDIYITNGPIDYSFIFSMKETKKSLYFETFKPVVPSCLQNIKKFSFFDVLKSNDIFLFRPYHDFKLVIKFLEEAVYDKNVLSIKITLYRTNDDSKIIELLEEAVKNGKHVSVVIELKARFDEGKNVEGAKRLENAGCIVTYGFLDLKIHAKCMLVVRKESDQLVRYTHISTGNYNEQTALIYTDIDYITKDDLTGQEIVNLFNYMMGYSDIYDWQRISISPKTLRSSIIDLIDNEIQNVKKGSKGHIIAKLNSLYDKQISDKLYEASLAGVKIDLLVRGLCSIVPKVKNLSENITVKSIVGRFLEHARILYFYDNGKERLFVSTADWMVRNFDKRIEILYEINNPHAKKFLKTILKVSFNDKTAWELANYTYKKASKDNKSLGSQYFFLKNISRMI</sequence>
<proteinExistence type="inferred from homology"/>
<dbReference type="Gene3D" id="3.30.870.10">
    <property type="entry name" value="Endonuclease Chain A"/>
    <property type="match status" value="2"/>
</dbReference>
<feature type="binding site" evidence="6">
    <location>
        <position position="551"/>
    </location>
    <ligand>
        <name>ATP</name>
        <dbReference type="ChEBI" id="CHEBI:30616"/>
    </ligand>
</feature>
<keyword evidence="1 6" id="KW-0597">Phosphoprotein</keyword>
<dbReference type="EC" id="2.7.4.1" evidence="6 7"/>
<evidence type="ECO:0000259" key="8">
    <source>
        <dbReference type="Pfam" id="PF02503"/>
    </source>
</evidence>
<evidence type="ECO:0000259" key="9">
    <source>
        <dbReference type="Pfam" id="PF13089"/>
    </source>
</evidence>
<evidence type="ECO:0000256" key="7">
    <source>
        <dbReference type="RuleBase" id="RU003800"/>
    </source>
</evidence>
<dbReference type="InterPro" id="IPR036830">
    <property type="entry name" value="PP_kinase_middle_dom_sf"/>
</dbReference>